<feature type="region of interest" description="Disordered" evidence="1">
    <location>
        <begin position="113"/>
        <end position="133"/>
    </location>
</feature>
<name>A0A6J8ENX6_MYTCO</name>
<feature type="domain" description="Protein kinase" evidence="2">
    <location>
        <begin position="513"/>
        <end position="720"/>
    </location>
</feature>
<dbReference type="EMBL" id="CACVKT020009526">
    <property type="protein sequence ID" value="CAC5422188.1"/>
    <property type="molecule type" value="Genomic_DNA"/>
</dbReference>
<dbReference type="Proteomes" id="UP000507470">
    <property type="component" value="Unassembled WGS sequence"/>
</dbReference>
<dbReference type="InterPro" id="IPR000719">
    <property type="entry name" value="Prot_kinase_dom"/>
</dbReference>
<evidence type="ECO:0000313" key="4">
    <source>
        <dbReference type="Proteomes" id="UP000507470"/>
    </source>
</evidence>
<feature type="region of interest" description="Disordered" evidence="1">
    <location>
        <begin position="1"/>
        <end position="20"/>
    </location>
</feature>
<feature type="compositionally biased region" description="Acidic residues" evidence="1">
    <location>
        <begin position="1"/>
        <end position="10"/>
    </location>
</feature>
<feature type="compositionally biased region" description="Low complexity" evidence="1">
    <location>
        <begin position="43"/>
        <end position="61"/>
    </location>
</feature>
<evidence type="ECO:0000313" key="3">
    <source>
        <dbReference type="EMBL" id="CAC5422188.1"/>
    </source>
</evidence>
<dbReference type="PROSITE" id="PS50011">
    <property type="entry name" value="PROTEIN_KINASE_DOM"/>
    <property type="match status" value="1"/>
</dbReference>
<dbReference type="Gene3D" id="1.10.510.10">
    <property type="entry name" value="Transferase(Phosphotransferase) domain 1"/>
    <property type="match status" value="1"/>
</dbReference>
<gene>
    <name evidence="3" type="ORF">MCOR_54253</name>
</gene>
<dbReference type="GO" id="GO:0005524">
    <property type="term" value="F:ATP binding"/>
    <property type="evidence" value="ECO:0007669"/>
    <property type="project" value="InterPro"/>
</dbReference>
<evidence type="ECO:0000259" key="2">
    <source>
        <dbReference type="PROSITE" id="PS50011"/>
    </source>
</evidence>
<reference evidence="3 4" key="1">
    <citation type="submission" date="2020-06" db="EMBL/GenBank/DDBJ databases">
        <authorList>
            <person name="Li R."/>
            <person name="Bekaert M."/>
        </authorList>
    </citation>
    <scope>NUCLEOTIDE SEQUENCE [LARGE SCALE GENOMIC DNA]</scope>
    <source>
        <strain evidence="4">wild</strain>
    </source>
</reference>
<dbReference type="InterPro" id="IPR001245">
    <property type="entry name" value="Ser-Thr/Tyr_kinase_cat_dom"/>
</dbReference>
<accession>A0A6J8ENX6</accession>
<protein>
    <recommendedName>
        <fullName evidence="2">Protein kinase domain-containing protein</fullName>
    </recommendedName>
</protein>
<evidence type="ECO:0000256" key="1">
    <source>
        <dbReference type="SAM" id="MobiDB-lite"/>
    </source>
</evidence>
<feature type="region of interest" description="Disordered" evidence="1">
    <location>
        <begin position="30"/>
        <end position="76"/>
    </location>
</feature>
<organism evidence="3 4">
    <name type="scientific">Mytilus coruscus</name>
    <name type="common">Sea mussel</name>
    <dbReference type="NCBI Taxonomy" id="42192"/>
    <lineage>
        <taxon>Eukaryota</taxon>
        <taxon>Metazoa</taxon>
        <taxon>Spiralia</taxon>
        <taxon>Lophotrochozoa</taxon>
        <taxon>Mollusca</taxon>
        <taxon>Bivalvia</taxon>
        <taxon>Autobranchia</taxon>
        <taxon>Pteriomorphia</taxon>
        <taxon>Mytilida</taxon>
        <taxon>Mytiloidea</taxon>
        <taxon>Mytilidae</taxon>
        <taxon>Mytilinae</taxon>
        <taxon>Mytilus</taxon>
    </lineage>
</organism>
<keyword evidence="4" id="KW-1185">Reference proteome</keyword>
<dbReference type="SUPFAM" id="SSF56112">
    <property type="entry name" value="Protein kinase-like (PK-like)"/>
    <property type="match status" value="1"/>
</dbReference>
<dbReference type="AlphaFoldDB" id="A0A6J8ENX6"/>
<dbReference type="Pfam" id="PF07714">
    <property type="entry name" value="PK_Tyr_Ser-Thr"/>
    <property type="match status" value="1"/>
</dbReference>
<sequence length="720" mass="82536">MADNYEDEMAYAEVGSPTRPNYINIPALRVGNSVAPPLPPRRPTSSPKSYENTSYSNTTSTPKDRHDSRGSLSDSQFNQYSNNLRLNDSFGSNASVCTVNDTSTYLGRRFKRTAGSPETDTNQIYTSIPSPTGGFNRVPSEYQLHSDLPISKGIQSTTANHFVSTKRLEPDENTSGIFVKDSLHSPSDDWSRTIDELINLNTLPAAMEDLRKQDFKRYIVTKVLPRLRRTNIAGMAKLLHIGSETIKDIVIPVLFEETIETDLYCENAEDFYQAFDAIIKVYTITNSSPDLLLILFNLASIIRRNYNENQKTQKKNMCQNCQERCKSLKTSKVCHLLSALKLLTEHIKSSTKWKIPRSNAEEGQSFPTINFVDNYSYLFGILNKIFLSTDCSKYVDELKRTTRHLVEKKHKPHTESSTFQDILLRLVTTGCYLLLRNDAYLELQSNERLEGLLEVLDLILMDTNVLQETRMSLMTVLEPLLLVENTEIVKRILQVFIKNHQKSVPVSRLVQQYIMKELLYTGITFPNYTCLNELEPKWLTTKGILSYNEKEILLHCLMPTLHCLSKGRITECQPAAGQKERNVHINSLQILTYLQDGKTHNSVIQLLAYQFHPLPLFYITERMSSLTLNEFLLRKRKQSKWQPYKMLTSLVMEIVDVVIFLKDRGIVHRDLTSHAFRICDGGQRIVLHDFSIALMLEGKDFIQANDYHLIPTLWSAQRAY</sequence>
<dbReference type="InterPro" id="IPR011009">
    <property type="entry name" value="Kinase-like_dom_sf"/>
</dbReference>
<feature type="compositionally biased region" description="Polar residues" evidence="1">
    <location>
        <begin position="116"/>
        <end position="130"/>
    </location>
</feature>
<dbReference type="GO" id="GO:0004672">
    <property type="term" value="F:protein kinase activity"/>
    <property type="evidence" value="ECO:0007669"/>
    <property type="project" value="InterPro"/>
</dbReference>
<proteinExistence type="predicted"/>